<dbReference type="PROSITE" id="PS50109">
    <property type="entry name" value="HIS_KIN"/>
    <property type="match status" value="1"/>
</dbReference>
<dbReference type="GO" id="GO:0005524">
    <property type="term" value="F:ATP binding"/>
    <property type="evidence" value="ECO:0007669"/>
    <property type="project" value="UniProtKB-KW"/>
</dbReference>
<dbReference type="Pfam" id="PF00072">
    <property type="entry name" value="Response_reg"/>
    <property type="match status" value="1"/>
</dbReference>
<dbReference type="OrthoDB" id="9792686at2"/>
<keyword evidence="7" id="KW-0418">Kinase</keyword>
<comment type="subcellular location">
    <subcellularLocation>
        <location evidence="2">Cell membrane</location>
    </subcellularLocation>
</comment>
<evidence type="ECO:0000256" key="3">
    <source>
        <dbReference type="ARBA" id="ARBA00012438"/>
    </source>
</evidence>
<keyword evidence="11" id="KW-0472">Membrane</keyword>
<gene>
    <name evidence="16" type="ORF">EV385_1139</name>
</gene>
<dbReference type="AlphaFoldDB" id="A0A4Q7ZH47"/>
<dbReference type="SUPFAM" id="SSF47384">
    <property type="entry name" value="Homodimeric domain of signal transducing histidine kinase"/>
    <property type="match status" value="1"/>
</dbReference>
<dbReference type="EC" id="2.7.13.3" evidence="3"/>
<evidence type="ECO:0000256" key="9">
    <source>
        <dbReference type="ARBA" id="ARBA00023012"/>
    </source>
</evidence>
<comment type="caution">
    <text evidence="16">The sequence shown here is derived from an EMBL/GenBank/DDBJ whole genome shotgun (WGS) entry which is preliminary data.</text>
</comment>
<dbReference type="Gene3D" id="3.30.450.20">
    <property type="entry name" value="PAS domain"/>
    <property type="match status" value="1"/>
</dbReference>
<keyword evidence="9" id="KW-0902">Two-component regulatory system</keyword>
<dbReference type="GO" id="GO:0005886">
    <property type="term" value="C:plasma membrane"/>
    <property type="evidence" value="ECO:0007669"/>
    <property type="project" value="UniProtKB-SubCell"/>
</dbReference>
<dbReference type="InterPro" id="IPR036890">
    <property type="entry name" value="HATPase_C_sf"/>
</dbReference>
<feature type="domain" description="PAC" evidence="15">
    <location>
        <begin position="199"/>
        <end position="251"/>
    </location>
</feature>
<dbReference type="PROSITE" id="PS50113">
    <property type="entry name" value="PAC"/>
    <property type="match status" value="1"/>
</dbReference>
<keyword evidence="8" id="KW-0067">ATP-binding</keyword>
<dbReference type="InterPro" id="IPR004358">
    <property type="entry name" value="Sig_transdc_His_kin-like_C"/>
</dbReference>
<evidence type="ECO:0000313" key="17">
    <source>
        <dbReference type="Proteomes" id="UP000292564"/>
    </source>
</evidence>
<protein>
    <recommendedName>
        <fullName evidence="3">histidine kinase</fullName>
        <ecNumber evidence="3">2.7.13.3</ecNumber>
    </recommendedName>
</protein>
<reference evidence="16 17" key="1">
    <citation type="submission" date="2019-02" db="EMBL/GenBank/DDBJ databases">
        <title>Sequencing the genomes of 1000 actinobacteria strains.</title>
        <authorList>
            <person name="Klenk H.-P."/>
        </authorList>
    </citation>
    <scope>NUCLEOTIDE SEQUENCE [LARGE SCALE GENOMIC DNA]</scope>
    <source>
        <strain evidence="16 17">DSM 45162</strain>
    </source>
</reference>
<dbReference type="GO" id="GO:0000155">
    <property type="term" value="F:phosphorelay sensor kinase activity"/>
    <property type="evidence" value="ECO:0007669"/>
    <property type="project" value="InterPro"/>
</dbReference>
<name>A0A4Q7ZH47_9ACTN</name>
<feature type="transmembrane region" description="Helical" evidence="11">
    <location>
        <begin position="46"/>
        <end position="74"/>
    </location>
</feature>
<evidence type="ECO:0000256" key="4">
    <source>
        <dbReference type="ARBA" id="ARBA00022553"/>
    </source>
</evidence>
<dbReference type="CDD" id="cd00156">
    <property type="entry name" value="REC"/>
    <property type="match status" value="1"/>
</dbReference>
<evidence type="ECO:0000256" key="1">
    <source>
        <dbReference type="ARBA" id="ARBA00000085"/>
    </source>
</evidence>
<dbReference type="InterPro" id="IPR003661">
    <property type="entry name" value="HisK_dim/P_dom"/>
</dbReference>
<evidence type="ECO:0000259" key="12">
    <source>
        <dbReference type="PROSITE" id="PS50109"/>
    </source>
</evidence>
<dbReference type="SUPFAM" id="SSF55874">
    <property type="entry name" value="ATPase domain of HSP90 chaperone/DNA topoisomerase II/histidine kinase"/>
    <property type="match status" value="1"/>
</dbReference>
<dbReference type="InterPro" id="IPR005467">
    <property type="entry name" value="His_kinase_dom"/>
</dbReference>
<dbReference type="NCBIfam" id="TIGR00229">
    <property type="entry name" value="sensory_box"/>
    <property type="match status" value="1"/>
</dbReference>
<sequence>MKLADLRSDSGALTRRWWRVGILLLAVLIILIAGVAELLAPPHLMLFGLVVVGPVLAAATARPWAVAAVGVLALLVGWGTSTWNGSGGSLNQSLRLWVITGMVLISVAVAYRQQILERHAIRAAEDESMLAGIVESSEDAIMSTDPHGTIMTWNESATRLYGWTAEEAIGRSIAITNPPEHMRAVRPILERLAAGESAVSMESPRIRKDGTLINVSVTASPVRDRHGTVIGAAGIERDVTEQLGAERRRQQILERSARAERLESLGQLAGGIAHDFNNLLAINLNYLEFALEQTTDPDIHNDLARAKASAERARDLTRQLLVFAGKVPTTAHTHDLNTIITDNHTLLERAIGTTNELITHLHPHPLPIHADRSRLEQVLLNLTINARDAMPDGGMIIIETGTTTPDDNPHPHAHLNITDTGTGMPPDVATHVFEPFFTTKTKHHGTGLGLATVYGIITEAGGTITLTTEPGVGTTFRILLPLSTTNATTHPTPTTKAPPGHGQHILVVDDDPDVRQATTRILQRHGYHTTAAADGYTALEHLKQHPYDLLLTDIVMPGMSGYQLAETALRDHPTTLIMLISGSSEDTSSTRRLRTDGVPMIYKPFTAEELLQAVHECTQATAGTTPAAT</sequence>
<evidence type="ECO:0000256" key="7">
    <source>
        <dbReference type="ARBA" id="ARBA00022777"/>
    </source>
</evidence>
<keyword evidence="17" id="KW-1185">Reference proteome</keyword>
<dbReference type="InterPro" id="IPR011006">
    <property type="entry name" value="CheY-like_superfamily"/>
</dbReference>
<feature type="modified residue" description="4-aspartylphosphate" evidence="10">
    <location>
        <position position="553"/>
    </location>
</feature>
<evidence type="ECO:0000259" key="14">
    <source>
        <dbReference type="PROSITE" id="PS50112"/>
    </source>
</evidence>
<evidence type="ECO:0000256" key="10">
    <source>
        <dbReference type="PROSITE-ProRule" id="PRU00169"/>
    </source>
</evidence>
<evidence type="ECO:0000259" key="15">
    <source>
        <dbReference type="PROSITE" id="PS50113"/>
    </source>
</evidence>
<dbReference type="SMART" id="SM00448">
    <property type="entry name" value="REC"/>
    <property type="match status" value="1"/>
</dbReference>
<dbReference type="InterPro" id="IPR036097">
    <property type="entry name" value="HisK_dim/P_sf"/>
</dbReference>
<dbReference type="InterPro" id="IPR013767">
    <property type="entry name" value="PAS_fold"/>
</dbReference>
<feature type="transmembrane region" description="Helical" evidence="11">
    <location>
        <begin position="20"/>
        <end position="39"/>
    </location>
</feature>
<dbReference type="InterPro" id="IPR000014">
    <property type="entry name" value="PAS"/>
</dbReference>
<accession>A0A4Q7ZH47</accession>
<dbReference type="CDD" id="cd00130">
    <property type="entry name" value="PAS"/>
    <property type="match status" value="1"/>
</dbReference>
<dbReference type="SMART" id="SM00387">
    <property type="entry name" value="HATPase_c"/>
    <property type="match status" value="1"/>
</dbReference>
<dbReference type="PROSITE" id="PS50112">
    <property type="entry name" value="PAS"/>
    <property type="match status" value="1"/>
</dbReference>
<keyword evidence="4 10" id="KW-0597">Phosphoprotein</keyword>
<organism evidence="16 17">
    <name type="scientific">Krasilnikovia cinnamomea</name>
    <dbReference type="NCBI Taxonomy" id="349313"/>
    <lineage>
        <taxon>Bacteria</taxon>
        <taxon>Bacillati</taxon>
        <taxon>Actinomycetota</taxon>
        <taxon>Actinomycetes</taxon>
        <taxon>Micromonosporales</taxon>
        <taxon>Micromonosporaceae</taxon>
        <taxon>Krasilnikovia</taxon>
    </lineage>
</organism>
<dbReference type="GO" id="GO:0006355">
    <property type="term" value="P:regulation of DNA-templated transcription"/>
    <property type="evidence" value="ECO:0007669"/>
    <property type="project" value="InterPro"/>
</dbReference>
<dbReference type="SUPFAM" id="SSF55785">
    <property type="entry name" value="PYP-like sensor domain (PAS domain)"/>
    <property type="match status" value="1"/>
</dbReference>
<keyword evidence="11" id="KW-1133">Transmembrane helix</keyword>
<evidence type="ECO:0000256" key="2">
    <source>
        <dbReference type="ARBA" id="ARBA00004236"/>
    </source>
</evidence>
<dbReference type="Pfam" id="PF00989">
    <property type="entry name" value="PAS"/>
    <property type="match status" value="1"/>
</dbReference>
<dbReference type="PROSITE" id="PS50110">
    <property type="entry name" value="RESPONSE_REGULATORY"/>
    <property type="match status" value="1"/>
</dbReference>
<evidence type="ECO:0000259" key="13">
    <source>
        <dbReference type="PROSITE" id="PS50110"/>
    </source>
</evidence>
<dbReference type="Gene3D" id="1.10.287.130">
    <property type="match status" value="1"/>
</dbReference>
<dbReference type="InterPro" id="IPR000700">
    <property type="entry name" value="PAS-assoc_C"/>
</dbReference>
<keyword evidence="11" id="KW-0812">Transmembrane</keyword>
<evidence type="ECO:0000256" key="8">
    <source>
        <dbReference type="ARBA" id="ARBA00022840"/>
    </source>
</evidence>
<dbReference type="CDD" id="cd00082">
    <property type="entry name" value="HisKA"/>
    <property type="match status" value="1"/>
</dbReference>
<evidence type="ECO:0000256" key="11">
    <source>
        <dbReference type="SAM" id="Phobius"/>
    </source>
</evidence>
<evidence type="ECO:0000256" key="6">
    <source>
        <dbReference type="ARBA" id="ARBA00022741"/>
    </source>
</evidence>
<dbReference type="SUPFAM" id="SSF52172">
    <property type="entry name" value="CheY-like"/>
    <property type="match status" value="1"/>
</dbReference>
<dbReference type="InterPro" id="IPR003594">
    <property type="entry name" value="HATPase_dom"/>
</dbReference>
<dbReference type="EMBL" id="SHKY01000001">
    <property type="protein sequence ID" value="RZU49389.1"/>
    <property type="molecule type" value="Genomic_DNA"/>
</dbReference>
<feature type="transmembrane region" description="Helical" evidence="11">
    <location>
        <begin position="94"/>
        <end position="111"/>
    </location>
</feature>
<comment type="catalytic activity">
    <reaction evidence="1">
        <text>ATP + protein L-histidine = ADP + protein N-phospho-L-histidine.</text>
        <dbReference type="EC" id="2.7.13.3"/>
    </reaction>
</comment>
<feature type="domain" description="Histidine kinase" evidence="12">
    <location>
        <begin position="271"/>
        <end position="484"/>
    </location>
</feature>
<dbReference type="InterPro" id="IPR001789">
    <property type="entry name" value="Sig_transdc_resp-reg_receiver"/>
</dbReference>
<feature type="domain" description="PAS" evidence="14">
    <location>
        <begin position="126"/>
        <end position="196"/>
    </location>
</feature>
<dbReference type="Proteomes" id="UP000292564">
    <property type="component" value="Unassembled WGS sequence"/>
</dbReference>
<dbReference type="Gene3D" id="3.40.50.2300">
    <property type="match status" value="1"/>
</dbReference>
<dbReference type="InterPro" id="IPR035965">
    <property type="entry name" value="PAS-like_dom_sf"/>
</dbReference>
<dbReference type="PANTHER" id="PTHR43065">
    <property type="entry name" value="SENSOR HISTIDINE KINASE"/>
    <property type="match status" value="1"/>
</dbReference>
<feature type="domain" description="Response regulatory" evidence="13">
    <location>
        <begin position="504"/>
        <end position="618"/>
    </location>
</feature>
<evidence type="ECO:0000256" key="5">
    <source>
        <dbReference type="ARBA" id="ARBA00022679"/>
    </source>
</evidence>
<dbReference type="SMART" id="SM00388">
    <property type="entry name" value="HisKA"/>
    <property type="match status" value="1"/>
</dbReference>
<evidence type="ECO:0000313" key="16">
    <source>
        <dbReference type="EMBL" id="RZU49389.1"/>
    </source>
</evidence>
<dbReference type="RefSeq" id="WP_130508479.1">
    <property type="nucleotide sequence ID" value="NZ_SHKY01000001.1"/>
</dbReference>
<keyword evidence="5" id="KW-0808">Transferase</keyword>
<keyword evidence="6" id="KW-0547">Nucleotide-binding</keyword>
<dbReference type="PANTHER" id="PTHR43065:SF46">
    <property type="entry name" value="C4-DICARBOXYLATE TRANSPORT SENSOR PROTEIN DCTB"/>
    <property type="match status" value="1"/>
</dbReference>
<dbReference type="Gene3D" id="3.30.565.10">
    <property type="entry name" value="Histidine kinase-like ATPase, C-terminal domain"/>
    <property type="match status" value="1"/>
</dbReference>
<dbReference type="PRINTS" id="PR00344">
    <property type="entry name" value="BCTRLSENSOR"/>
</dbReference>
<dbReference type="SMART" id="SM00091">
    <property type="entry name" value="PAS"/>
    <property type="match status" value="1"/>
</dbReference>
<dbReference type="Pfam" id="PF02518">
    <property type="entry name" value="HATPase_c"/>
    <property type="match status" value="1"/>
</dbReference>
<proteinExistence type="predicted"/>